<evidence type="ECO:0008006" key="4">
    <source>
        <dbReference type="Google" id="ProtNLM"/>
    </source>
</evidence>
<proteinExistence type="predicted"/>
<dbReference type="RefSeq" id="WP_007660445.1">
    <property type="nucleotide sequence ID" value="NZ_FTNM01000006.1"/>
</dbReference>
<dbReference type="AlphaFoldDB" id="A0A1N7AMN8"/>
<evidence type="ECO:0000313" key="3">
    <source>
        <dbReference type="Proteomes" id="UP000185924"/>
    </source>
</evidence>
<sequence length="135" mass="15724">MILLQNSILRLEYNPATDILQVRYPDLQRYHLSEIRHSLQIMVETIRNYDVRKLMLDARTTSIEIEEEENRQLTLELAGMLSKTRLTKVARVQPSDPEKESRAQRNIEAARKAGILNYEVGTFTTPEEALIWLKA</sequence>
<dbReference type="Proteomes" id="UP000185924">
    <property type="component" value="Unassembled WGS sequence"/>
</dbReference>
<reference evidence="3" key="1">
    <citation type="submission" date="2017-01" db="EMBL/GenBank/DDBJ databases">
        <authorList>
            <person name="Varghese N."/>
            <person name="Submissions S."/>
        </authorList>
    </citation>
    <scope>NUCLEOTIDE SEQUENCE [LARGE SCALE GENOMIC DNA]</scope>
    <source>
        <strain evidence="3">DM9</strain>
    </source>
</reference>
<feature type="coiled-coil region" evidence="1">
    <location>
        <begin position="51"/>
        <end position="83"/>
    </location>
</feature>
<keyword evidence="1" id="KW-0175">Coiled coil</keyword>
<accession>A0A1N7AMN8</accession>
<protein>
    <recommendedName>
        <fullName evidence="4">SpoIIAA-like</fullName>
    </recommendedName>
</protein>
<dbReference type="EMBL" id="FTNM01000006">
    <property type="protein sequence ID" value="SIR40369.1"/>
    <property type="molecule type" value="Genomic_DNA"/>
</dbReference>
<evidence type="ECO:0000256" key="1">
    <source>
        <dbReference type="SAM" id="Coils"/>
    </source>
</evidence>
<gene>
    <name evidence="2" type="ORF">SAMN05421545_3442</name>
</gene>
<name>A0A1N7AMN8_9BACT</name>
<evidence type="ECO:0000313" key="2">
    <source>
        <dbReference type="EMBL" id="SIR40369.1"/>
    </source>
</evidence>
<organism evidence="2 3">
    <name type="scientific">Pontibacter lucknowensis</name>
    <dbReference type="NCBI Taxonomy" id="1077936"/>
    <lineage>
        <taxon>Bacteria</taxon>
        <taxon>Pseudomonadati</taxon>
        <taxon>Bacteroidota</taxon>
        <taxon>Cytophagia</taxon>
        <taxon>Cytophagales</taxon>
        <taxon>Hymenobacteraceae</taxon>
        <taxon>Pontibacter</taxon>
    </lineage>
</organism>
<keyword evidence="3" id="KW-1185">Reference proteome</keyword>
<dbReference type="OrthoDB" id="852207at2"/>